<evidence type="ECO:0008006" key="4">
    <source>
        <dbReference type="Google" id="ProtNLM"/>
    </source>
</evidence>
<protein>
    <recommendedName>
        <fullName evidence="4">Integral membrane protein</fullName>
    </recommendedName>
</protein>
<evidence type="ECO:0000256" key="1">
    <source>
        <dbReference type="SAM" id="Phobius"/>
    </source>
</evidence>
<keyword evidence="1" id="KW-0472">Membrane</keyword>
<organism evidence="2 3">
    <name type="scientific">Dactylosporangium darangshiense</name>
    <dbReference type="NCBI Taxonomy" id="579108"/>
    <lineage>
        <taxon>Bacteria</taxon>
        <taxon>Bacillati</taxon>
        <taxon>Actinomycetota</taxon>
        <taxon>Actinomycetes</taxon>
        <taxon>Micromonosporales</taxon>
        <taxon>Micromonosporaceae</taxon>
        <taxon>Dactylosporangium</taxon>
    </lineage>
</organism>
<evidence type="ECO:0000313" key="2">
    <source>
        <dbReference type="EMBL" id="GAA4249787.1"/>
    </source>
</evidence>
<proteinExistence type="predicted"/>
<keyword evidence="1" id="KW-1133">Transmembrane helix</keyword>
<feature type="transmembrane region" description="Helical" evidence="1">
    <location>
        <begin position="61"/>
        <end position="84"/>
    </location>
</feature>
<gene>
    <name evidence="2" type="ORF">GCM10022255_035340</name>
</gene>
<reference evidence="3" key="1">
    <citation type="journal article" date="2019" name="Int. J. Syst. Evol. Microbiol.">
        <title>The Global Catalogue of Microorganisms (GCM) 10K type strain sequencing project: providing services to taxonomists for standard genome sequencing and annotation.</title>
        <authorList>
            <consortium name="The Broad Institute Genomics Platform"/>
            <consortium name="The Broad Institute Genome Sequencing Center for Infectious Disease"/>
            <person name="Wu L."/>
            <person name="Ma J."/>
        </authorList>
    </citation>
    <scope>NUCLEOTIDE SEQUENCE [LARGE SCALE GENOMIC DNA]</scope>
    <source>
        <strain evidence="3">JCM 17441</strain>
    </source>
</reference>
<keyword evidence="1" id="KW-0812">Transmembrane</keyword>
<evidence type="ECO:0000313" key="3">
    <source>
        <dbReference type="Proteomes" id="UP001500620"/>
    </source>
</evidence>
<dbReference type="EMBL" id="BAABAT010000008">
    <property type="protein sequence ID" value="GAA4249787.1"/>
    <property type="molecule type" value="Genomic_DNA"/>
</dbReference>
<name>A0ABP8D876_9ACTN</name>
<keyword evidence="3" id="KW-1185">Reference proteome</keyword>
<comment type="caution">
    <text evidence="2">The sequence shown here is derived from an EMBL/GenBank/DDBJ whole genome shotgun (WGS) entry which is preliminary data.</text>
</comment>
<dbReference type="Proteomes" id="UP001500620">
    <property type="component" value="Unassembled WGS sequence"/>
</dbReference>
<accession>A0ABP8D876</accession>
<feature type="transmembrane region" description="Helical" evidence="1">
    <location>
        <begin position="26"/>
        <end position="49"/>
    </location>
</feature>
<sequence length="201" mass="20784">MLDGMTNPHPYAAPPRLPALQTGAGIARLTGAILTPIALVMAAATALVWVSLPAAPSADDWITLAVTAAFVPILAGIGLPLLVVGARRLARLRRVLREGTPTTAVITAITGLNADPDERSASRIDLAVALPGGGTAQARVRQEVPLPLLRFVGPGVRVPVRVDLSDPTLAVIDWRFVERRERIAGAVAGSALVDLAAGLLG</sequence>